<sequence>TVEKYEYKVPRPSKRMKGSCNCELSEKGINAACRRFTEDQRTVMYNNFWKNMAWNAKRTYIAALVDTVQTKFHLNRKEESTSSRRRKTLKYHLCHNGLKLPVCKTMFLNT</sequence>
<feature type="non-terminal residue" evidence="1">
    <location>
        <position position="1"/>
    </location>
</feature>
<evidence type="ECO:0000313" key="1">
    <source>
        <dbReference type="EMBL" id="JAG02437.1"/>
    </source>
</evidence>
<protein>
    <submittedName>
        <fullName evidence="1">Uncharacterized protein</fullName>
    </submittedName>
</protein>
<proteinExistence type="predicted"/>
<dbReference type="EMBL" id="GBHO01041167">
    <property type="protein sequence ID" value="JAG02437.1"/>
    <property type="molecule type" value="Transcribed_RNA"/>
</dbReference>
<name>A0A0A9W1X8_LYGHE</name>
<reference evidence="1" key="1">
    <citation type="journal article" date="2014" name="PLoS ONE">
        <title>Transcriptome-Based Identification of ABC Transporters in the Western Tarnished Plant Bug Lygus hesperus.</title>
        <authorList>
            <person name="Hull J.J."/>
            <person name="Chaney K."/>
            <person name="Geib S.M."/>
            <person name="Fabrick J.A."/>
            <person name="Brent C.S."/>
            <person name="Walsh D."/>
            <person name="Lavine L.C."/>
        </authorList>
    </citation>
    <scope>NUCLEOTIDE SEQUENCE</scope>
</reference>
<accession>A0A0A9W1X8</accession>
<reference evidence="1" key="2">
    <citation type="submission" date="2014-07" db="EMBL/GenBank/DDBJ databases">
        <authorList>
            <person name="Hull J."/>
        </authorList>
    </citation>
    <scope>NUCLEOTIDE SEQUENCE</scope>
</reference>
<organism evidence="1">
    <name type="scientific">Lygus hesperus</name>
    <name type="common">Western plant bug</name>
    <dbReference type="NCBI Taxonomy" id="30085"/>
    <lineage>
        <taxon>Eukaryota</taxon>
        <taxon>Metazoa</taxon>
        <taxon>Ecdysozoa</taxon>
        <taxon>Arthropoda</taxon>
        <taxon>Hexapoda</taxon>
        <taxon>Insecta</taxon>
        <taxon>Pterygota</taxon>
        <taxon>Neoptera</taxon>
        <taxon>Paraneoptera</taxon>
        <taxon>Hemiptera</taxon>
        <taxon>Heteroptera</taxon>
        <taxon>Panheteroptera</taxon>
        <taxon>Cimicomorpha</taxon>
        <taxon>Miridae</taxon>
        <taxon>Mirini</taxon>
        <taxon>Lygus</taxon>
    </lineage>
</organism>
<feature type="non-terminal residue" evidence="1">
    <location>
        <position position="110"/>
    </location>
</feature>
<gene>
    <name evidence="1" type="ORF">CM83_105354</name>
</gene>
<dbReference type="AlphaFoldDB" id="A0A0A9W1X8"/>